<gene>
    <name evidence="1" type="ORF">METZ01_LOCUS447435</name>
</gene>
<organism evidence="1">
    <name type="scientific">marine metagenome</name>
    <dbReference type="NCBI Taxonomy" id="408172"/>
    <lineage>
        <taxon>unclassified sequences</taxon>
        <taxon>metagenomes</taxon>
        <taxon>ecological metagenomes</taxon>
    </lineage>
</organism>
<protein>
    <submittedName>
        <fullName evidence="1">Uncharacterized protein</fullName>
    </submittedName>
</protein>
<evidence type="ECO:0000313" key="1">
    <source>
        <dbReference type="EMBL" id="SVD94581.1"/>
    </source>
</evidence>
<dbReference type="EMBL" id="UINC01183701">
    <property type="protein sequence ID" value="SVD94581.1"/>
    <property type="molecule type" value="Genomic_DNA"/>
</dbReference>
<feature type="non-terminal residue" evidence="1">
    <location>
        <position position="99"/>
    </location>
</feature>
<reference evidence="1" key="1">
    <citation type="submission" date="2018-05" db="EMBL/GenBank/DDBJ databases">
        <authorList>
            <person name="Lanie J.A."/>
            <person name="Ng W.-L."/>
            <person name="Kazmierczak K.M."/>
            <person name="Andrzejewski T.M."/>
            <person name="Davidsen T.M."/>
            <person name="Wayne K.J."/>
            <person name="Tettelin H."/>
            <person name="Glass J.I."/>
            <person name="Rusch D."/>
            <person name="Podicherti R."/>
            <person name="Tsui H.-C.T."/>
            <person name="Winkler M.E."/>
        </authorList>
    </citation>
    <scope>NUCLEOTIDE SEQUENCE</scope>
</reference>
<name>A0A382ZGG7_9ZZZZ</name>
<dbReference type="AlphaFoldDB" id="A0A382ZGG7"/>
<accession>A0A382ZGG7</accession>
<proteinExistence type="predicted"/>
<sequence length="99" mass="11928">MLKRGFKSLARDPLIFFDEKKQSLKFHFDMHHGYGNLSKAANLLEKNDREEFLHYINSSTNYNPHIMFITKPNIANQWFNVLFPWLFRCEKIFGFKNLK</sequence>